<dbReference type="InterPro" id="IPR036259">
    <property type="entry name" value="MFS_trans_sf"/>
</dbReference>
<proteinExistence type="predicted"/>
<evidence type="ECO:0000313" key="7">
    <source>
        <dbReference type="EMBL" id="ODC04038.1"/>
    </source>
</evidence>
<dbReference type="PROSITE" id="PS00217">
    <property type="entry name" value="SUGAR_TRANSPORT_2"/>
    <property type="match status" value="1"/>
</dbReference>
<keyword evidence="4 5" id="KW-0472">Membrane</keyword>
<dbReference type="Gene3D" id="1.20.1250.20">
    <property type="entry name" value="MFS general substrate transporter like domains"/>
    <property type="match status" value="1"/>
</dbReference>
<comment type="subcellular location">
    <subcellularLocation>
        <location evidence="1">Membrane</location>
        <topology evidence="1">Multi-pass membrane protein</topology>
    </subcellularLocation>
</comment>
<dbReference type="OrthoDB" id="7066727at2"/>
<dbReference type="Pfam" id="PF07690">
    <property type="entry name" value="MFS_1"/>
    <property type="match status" value="1"/>
</dbReference>
<evidence type="ECO:0000256" key="2">
    <source>
        <dbReference type="ARBA" id="ARBA00022692"/>
    </source>
</evidence>
<feature type="transmembrane region" description="Helical" evidence="5">
    <location>
        <begin position="176"/>
        <end position="195"/>
    </location>
</feature>
<sequence>MRHLDVSHVIDHAKFSPFHWKVLFWCTLIIIFDGYDLVIYGVVLPLLMAQWALSPYVAGLLGSSALFGMMFGAMGFGMLSDKLGRKKTILICVVLFSVTTVINGLATTPWQFGILRFIAGLGIGGVMPNVVSLMSEYSPKKSRSTLVALMFSGYAVGGMMSAGLGIWIVPNFGWEIMFYLAVVPLLLLPLIMKFLPESVAFLMAQKRDRDVRTILHKLDPDLNLTAEDQLTAPVTKESKASVLALFRGGRAFSTTMFWTAFFCCLLMVYALGSWLPKLMSMAGYALSSSLMFLMVLNIGAIIGAVGGGWLADRFSLRAVLVSFFILGSVSLMMLGYEHPMGLLYTLMGIAGATTIGSQILLYAYVAQYYPTTIRSTGLGWASGIGRNGAIVGPMLGGTLLALALPHHQNFLALAIPGAIATVAIALVDRRFKLSVQGPNKSSLEASHR</sequence>
<dbReference type="GO" id="GO:0046943">
    <property type="term" value="F:carboxylic acid transmembrane transporter activity"/>
    <property type="evidence" value="ECO:0007669"/>
    <property type="project" value="TreeGrafter"/>
</dbReference>
<reference evidence="7 8" key="1">
    <citation type="submission" date="2016-08" db="EMBL/GenBank/DDBJ databases">
        <authorList>
            <person name="Seilhamer J.J."/>
        </authorList>
    </citation>
    <scope>NUCLEOTIDE SEQUENCE [LARGE SCALE GENOMIC DNA]</scope>
    <source>
        <strain evidence="7 8">PH27A</strain>
    </source>
</reference>
<organism evidence="7 8">
    <name type="scientific">Terasakiispira papahanaumokuakeensis</name>
    <dbReference type="NCBI Taxonomy" id="197479"/>
    <lineage>
        <taxon>Bacteria</taxon>
        <taxon>Pseudomonadati</taxon>
        <taxon>Pseudomonadota</taxon>
        <taxon>Gammaproteobacteria</taxon>
        <taxon>Oceanospirillales</taxon>
        <taxon>Terasakiispira</taxon>
    </lineage>
</organism>
<feature type="transmembrane region" description="Helical" evidence="5">
    <location>
        <begin position="22"/>
        <end position="47"/>
    </location>
</feature>
<feature type="transmembrane region" description="Helical" evidence="5">
    <location>
        <begin position="384"/>
        <end position="404"/>
    </location>
</feature>
<evidence type="ECO:0000313" key="8">
    <source>
        <dbReference type="Proteomes" id="UP000094291"/>
    </source>
</evidence>
<dbReference type="GO" id="GO:0005886">
    <property type="term" value="C:plasma membrane"/>
    <property type="evidence" value="ECO:0007669"/>
    <property type="project" value="TreeGrafter"/>
</dbReference>
<feature type="transmembrane region" description="Helical" evidence="5">
    <location>
        <begin position="146"/>
        <end position="170"/>
    </location>
</feature>
<dbReference type="SUPFAM" id="SSF103473">
    <property type="entry name" value="MFS general substrate transporter"/>
    <property type="match status" value="1"/>
</dbReference>
<feature type="transmembrane region" description="Helical" evidence="5">
    <location>
        <begin position="112"/>
        <end position="134"/>
    </location>
</feature>
<dbReference type="EMBL" id="MDTQ01000001">
    <property type="protein sequence ID" value="ODC04038.1"/>
    <property type="molecule type" value="Genomic_DNA"/>
</dbReference>
<feature type="transmembrane region" description="Helical" evidence="5">
    <location>
        <begin position="88"/>
        <end position="106"/>
    </location>
</feature>
<dbReference type="InterPro" id="IPR011701">
    <property type="entry name" value="MFS"/>
</dbReference>
<feature type="transmembrane region" description="Helical" evidence="5">
    <location>
        <begin position="410"/>
        <end position="427"/>
    </location>
</feature>
<dbReference type="InterPro" id="IPR020846">
    <property type="entry name" value="MFS_dom"/>
</dbReference>
<feature type="transmembrane region" description="Helical" evidence="5">
    <location>
        <begin position="256"/>
        <end position="275"/>
    </location>
</feature>
<dbReference type="STRING" id="197479.BFW38_11325"/>
<evidence type="ECO:0000256" key="5">
    <source>
        <dbReference type="SAM" id="Phobius"/>
    </source>
</evidence>
<gene>
    <name evidence="7" type="ORF">BFW38_11325</name>
</gene>
<feature type="transmembrane region" description="Helical" evidence="5">
    <location>
        <begin position="342"/>
        <end position="364"/>
    </location>
</feature>
<evidence type="ECO:0000259" key="6">
    <source>
        <dbReference type="PROSITE" id="PS50850"/>
    </source>
</evidence>
<dbReference type="RefSeq" id="WP_068998811.1">
    <property type="nucleotide sequence ID" value="NZ_MDTQ01000001.1"/>
</dbReference>
<feature type="domain" description="Major facilitator superfamily (MFS) profile" evidence="6">
    <location>
        <begin position="22"/>
        <end position="432"/>
    </location>
</feature>
<feature type="transmembrane region" description="Helical" evidence="5">
    <location>
        <begin position="281"/>
        <end position="306"/>
    </location>
</feature>
<dbReference type="PANTHER" id="PTHR23508">
    <property type="entry name" value="CARBOXYLIC ACID TRANSPORTER PROTEIN HOMOLOG"/>
    <property type="match status" value="1"/>
</dbReference>
<dbReference type="PROSITE" id="PS50850">
    <property type="entry name" value="MFS"/>
    <property type="match status" value="1"/>
</dbReference>
<keyword evidence="3 5" id="KW-1133">Transmembrane helix</keyword>
<evidence type="ECO:0000256" key="4">
    <source>
        <dbReference type="ARBA" id="ARBA00023136"/>
    </source>
</evidence>
<evidence type="ECO:0000256" key="3">
    <source>
        <dbReference type="ARBA" id="ARBA00022989"/>
    </source>
</evidence>
<dbReference type="CDD" id="cd17365">
    <property type="entry name" value="MFS_PcaK_like"/>
    <property type="match status" value="1"/>
</dbReference>
<comment type="caution">
    <text evidence="7">The sequence shown here is derived from an EMBL/GenBank/DDBJ whole genome shotgun (WGS) entry which is preliminary data.</text>
</comment>
<protein>
    <submittedName>
        <fullName evidence="7">MFS transporter</fullName>
    </submittedName>
</protein>
<dbReference type="PANTHER" id="PTHR23508:SF10">
    <property type="entry name" value="CARBOXYLIC ACID TRANSPORTER PROTEIN HOMOLOG"/>
    <property type="match status" value="1"/>
</dbReference>
<feature type="transmembrane region" description="Helical" evidence="5">
    <location>
        <begin position="318"/>
        <end position="336"/>
    </location>
</feature>
<accession>A0A1E2VAJ5</accession>
<dbReference type="Proteomes" id="UP000094291">
    <property type="component" value="Unassembled WGS sequence"/>
</dbReference>
<dbReference type="AlphaFoldDB" id="A0A1E2VAJ5"/>
<keyword evidence="8" id="KW-1185">Reference proteome</keyword>
<feature type="transmembrane region" description="Helical" evidence="5">
    <location>
        <begin position="53"/>
        <end position="76"/>
    </location>
</feature>
<name>A0A1E2VAJ5_9GAMM</name>
<evidence type="ECO:0000256" key="1">
    <source>
        <dbReference type="ARBA" id="ARBA00004141"/>
    </source>
</evidence>
<dbReference type="InterPro" id="IPR005829">
    <property type="entry name" value="Sugar_transporter_CS"/>
</dbReference>
<keyword evidence="2 5" id="KW-0812">Transmembrane</keyword>